<evidence type="ECO:0000259" key="4">
    <source>
        <dbReference type="Pfam" id="PF01494"/>
    </source>
</evidence>
<dbReference type="STRING" id="40998.A0A2P7YC85"/>
<organism evidence="5 6">
    <name type="scientific">Elsinoe australis</name>
    <dbReference type="NCBI Taxonomy" id="40998"/>
    <lineage>
        <taxon>Eukaryota</taxon>
        <taxon>Fungi</taxon>
        <taxon>Dikarya</taxon>
        <taxon>Ascomycota</taxon>
        <taxon>Pezizomycotina</taxon>
        <taxon>Dothideomycetes</taxon>
        <taxon>Dothideomycetidae</taxon>
        <taxon>Myriangiales</taxon>
        <taxon>Elsinoaceae</taxon>
        <taxon>Elsinoe</taxon>
    </lineage>
</organism>
<dbReference type="Pfam" id="PF21274">
    <property type="entry name" value="Rng_hyd_C"/>
    <property type="match status" value="1"/>
</dbReference>
<dbReference type="GO" id="GO:0016709">
    <property type="term" value="F:oxidoreductase activity, acting on paired donors, with incorporation or reduction of molecular oxygen, NAD(P)H as one donor, and incorporation of one atom of oxygen"/>
    <property type="evidence" value="ECO:0007669"/>
    <property type="project" value="UniProtKB-ARBA"/>
</dbReference>
<protein>
    <submittedName>
        <fullName evidence="5">Ubiquinone biosynthesis monooxygenase COQ6, mitochondrial</fullName>
    </submittedName>
</protein>
<keyword evidence="3" id="KW-0560">Oxidoreductase</keyword>
<dbReference type="EMBL" id="NHZQ01000448">
    <property type="protein sequence ID" value="PSK33573.1"/>
    <property type="molecule type" value="Genomic_DNA"/>
</dbReference>
<dbReference type="OrthoDB" id="2096480at2759"/>
<dbReference type="PRINTS" id="PR00420">
    <property type="entry name" value="RNGMNOXGNASE"/>
</dbReference>
<reference evidence="5 6" key="1">
    <citation type="submission" date="2017-05" db="EMBL/GenBank/DDBJ databases">
        <title>Draft genome sequence of Elsinoe australis.</title>
        <authorList>
            <person name="Cheng Q."/>
        </authorList>
    </citation>
    <scope>NUCLEOTIDE SEQUENCE [LARGE SCALE GENOMIC DNA]</scope>
    <source>
        <strain evidence="5 6">NL1</strain>
    </source>
</reference>
<keyword evidence="1" id="KW-0285">Flavoprotein</keyword>
<evidence type="ECO:0000313" key="6">
    <source>
        <dbReference type="Proteomes" id="UP000243723"/>
    </source>
</evidence>
<dbReference type="PANTHER" id="PTHR43004">
    <property type="entry name" value="TRK SYSTEM POTASSIUM UPTAKE PROTEIN"/>
    <property type="match status" value="1"/>
</dbReference>
<evidence type="ECO:0000256" key="3">
    <source>
        <dbReference type="ARBA" id="ARBA00023002"/>
    </source>
</evidence>
<dbReference type="AlphaFoldDB" id="A0A2P7YC85"/>
<dbReference type="Proteomes" id="UP000243723">
    <property type="component" value="Unassembled WGS sequence"/>
</dbReference>
<proteinExistence type="predicted"/>
<keyword evidence="5" id="KW-0830">Ubiquinone</keyword>
<dbReference type="InterPro" id="IPR036188">
    <property type="entry name" value="FAD/NAD-bd_sf"/>
</dbReference>
<feature type="domain" description="FAD-binding" evidence="4">
    <location>
        <begin position="2"/>
        <end position="317"/>
    </location>
</feature>
<gene>
    <name evidence="5" type="ORF">B9Z65_7460</name>
</gene>
<dbReference type="InterPro" id="IPR002938">
    <property type="entry name" value="FAD-bd"/>
</dbReference>
<dbReference type="Gene3D" id="3.40.30.120">
    <property type="match status" value="1"/>
</dbReference>
<keyword evidence="6" id="KW-1185">Reference proteome</keyword>
<evidence type="ECO:0000256" key="2">
    <source>
        <dbReference type="ARBA" id="ARBA00022827"/>
    </source>
</evidence>
<keyword evidence="2" id="KW-0274">FAD</keyword>
<dbReference type="Gene3D" id="3.30.9.10">
    <property type="entry name" value="D-Amino Acid Oxidase, subunit A, domain 2"/>
    <property type="match status" value="1"/>
</dbReference>
<keyword evidence="5" id="KW-0503">Monooxygenase</keyword>
<dbReference type="PANTHER" id="PTHR43004:SF8">
    <property type="entry name" value="FAD-BINDING DOMAIN-CONTAINING PROTEIN-RELATED"/>
    <property type="match status" value="1"/>
</dbReference>
<sequence length="536" mass="59892">MGIVEDVYKIAAPAEIAGRTAWYTDLGSSGREIHSRDAWGLGQYEDEYKAHSPSRYAILPQIRLEPIISRRAMELNPEGIRYGMEVIEAENKDDHVVLRARPSKETDAETNEIQAQYVIAADGGRSMTNKLGVAWEGEKDIFHMATAHVRTPLRDLHPDARNFLTWFTHPEMGGSTKTGFLYQIGPWPWDENPAEQQEWVFACALIATDPSSFDRETMINRMRATLKIPDLAIDVISPSHWNVNAISAAKYRVGRVFLAGDAVHRIPPWGALGMNTGVQDVQNLVWKLELALREPGNCQMLLDSYDTERRPVGSSVAALSLHNLLSHSLEMDKALGMSPTASSAENADAIGPFFEPKHPDYRAKREAVRKAQTTLDTEFKAPGTEVGWFYPSADAWGEAERTRHAGQIREDGSFDTEFYHPSTLPGHHLPHAYIEKEGRKVAVRDLIPLSKLLLLAGSPRWYDVGNKLVHVEMIGQGGWTDIDGQWQKQKGVSEDGAVLVRPDGIVAWRGEWHDSRLQDWPDILSRVLSPGGSKNV</sequence>
<accession>A0A2P7YC85</accession>
<dbReference type="GO" id="GO:0071949">
    <property type="term" value="F:FAD binding"/>
    <property type="evidence" value="ECO:0007669"/>
    <property type="project" value="InterPro"/>
</dbReference>
<dbReference type="SUPFAM" id="SSF51905">
    <property type="entry name" value="FAD/NAD(P)-binding domain"/>
    <property type="match status" value="1"/>
</dbReference>
<dbReference type="Gene3D" id="3.50.50.60">
    <property type="entry name" value="FAD/NAD(P)-binding domain"/>
    <property type="match status" value="1"/>
</dbReference>
<dbReference type="Pfam" id="PF01494">
    <property type="entry name" value="FAD_binding_3"/>
    <property type="match status" value="1"/>
</dbReference>
<comment type="caution">
    <text evidence="5">The sequence shown here is derived from an EMBL/GenBank/DDBJ whole genome shotgun (WGS) entry which is preliminary data.</text>
</comment>
<name>A0A2P7YC85_9PEZI</name>
<dbReference type="InterPro" id="IPR050641">
    <property type="entry name" value="RIFMO-like"/>
</dbReference>
<evidence type="ECO:0000313" key="5">
    <source>
        <dbReference type="EMBL" id="PSK33573.1"/>
    </source>
</evidence>
<evidence type="ECO:0000256" key="1">
    <source>
        <dbReference type="ARBA" id="ARBA00022630"/>
    </source>
</evidence>